<dbReference type="AlphaFoldDB" id="A0A9W8JX41"/>
<feature type="region of interest" description="Disordered" evidence="1">
    <location>
        <begin position="284"/>
        <end position="371"/>
    </location>
</feature>
<gene>
    <name evidence="2" type="ORF">NLJ89_g7049</name>
</gene>
<dbReference type="EMBL" id="JANKHO010000803">
    <property type="protein sequence ID" value="KAJ3506117.1"/>
    <property type="molecule type" value="Genomic_DNA"/>
</dbReference>
<feature type="compositionally biased region" description="Polar residues" evidence="1">
    <location>
        <begin position="343"/>
        <end position="371"/>
    </location>
</feature>
<organism evidence="2 3">
    <name type="scientific">Agrocybe chaxingu</name>
    <dbReference type="NCBI Taxonomy" id="84603"/>
    <lineage>
        <taxon>Eukaryota</taxon>
        <taxon>Fungi</taxon>
        <taxon>Dikarya</taxon>
        <taxon>Basidiomycota</taxon>
        <taxon>Agaricomycotina</taxon>
        <taxon>Agaricomycetes</taxon>
        <taxon>Agaricomycetidae</taxon>
        <taxon>Agaricales</taxon>
        <taxon>Agaricineae</taxon>
        <taxon>Strophariaceae</taxon>
        <taxon>Agrocybe</taxon>
    </lineage>
</organism>
<name>A0A9W8JX41_9AGAR</name>
<sequence length="371" mass="39888">MTRSPPLRPSSSQNTPRQPAHPSTRGAVPYSILFGASLAASVEQQVEIPSMAETAERLGLSDGPPRDMTDDDSLVRRRPARNSRRRATKPAAVSPTNDESDTDLTIATRNSLQTFRSENSLREKDSASTADASGSGRRTDIDIEIDDTIRRAKEALAIVDQALAAASIISASVDISMDDDNARPPTPARKPVRPKTSQLRPILSTSQNHPSHFRERLSMLDDVTDKITTPQKPHSVGPSKTIHRHMNGLISSNKQKQKQKQESSDSDSDDVAALVACFSKTKLHNSNASTPRPSESTSLTNGRATGRGDAPAVEGGDAPSSSARRVLKASEGTDDRNEMDVDPSSTKPAHEPSSANQRTGARACYTSTSFC</sequence>
<proteinExistence type="predicted"/>
<feature type="compositionally biased region" description="Basic residues" evidence="1">
    <location>
        <begin position="76"/>
        <end position="88"/>
    </location>
</feature>
<feature type="compositionally biased region" description="Polar residues" evidence="1">
    <location>
        <begin position="284"/>
        <end position="303"/>
    </location>
</feature>
<feature type="compositionally biased region" description="Low complexity" evidence="1">
    <location>
        <begin position="127"/>
        <end position="136"/>
    </location>
</feature>
<comment type="caution">
    <text evidence="2">The sequence shown here is derived from an EMBL/GenBank/DDBJ whole genome shotgun (WGS) entry which is preliminary data.</text>
</comment>
<dbReference type="Proteomes" id="UP001148786">
    <property type="component" value="Unassembled WGS sequence"/>
</dbReference>
<keyword evidence="3" id="KW-1185">Reference proteome</keyword>
<evidence type="ECO:0000256" key="1">
    <source>
        <dbReference type="SAM" id="MobiDB-lite"/>
    </source>
</evidence>
<feature type="region of interest" description="Disordered" evidence="1">
    <location>
        <begin position="176"/>
        <end position="214"/>
    </location>
</feature>
<feature type="compositionally biased region" description="Polar residues" evidence="1">
    <location>
        <begin position="103"/>
        <end position="118"/>
    </location>
</feature>
<feature type="compositionally biased region" description="Polar residues" evidence="1">
    <location>
        <begin position="1"/>
        <end position="17"/>
    </location>
</feature>
<evidence type="ECO:0000313" key="3">
    <source>
        <dbReference type="Proteomes" id="UP001148786"/>
    </source>
</evidence>
<reference evidence="2" key="1">
    <citation type="submission" date="2022-07" db="EMBL/GenBank/DDBJ databases">
        <title>Genome Sequence of Agrocybe chaxingu.</title>
        <authorList>
            <person name="Buettner E."/>
        </authorList>
    </citation>
    <scope>NUCLEOTIDE SEQUENCE</scope>
    <source>
        <strain evidence="2">MP-N11</strain>
    </source>
</reference>
<feature type="region of interest" description="Disordered" evidence="1">
    <location>
        <begin position="1"/>
        <end position="28"/>
    </location>
</feature>
<protein>
    <submittedName>
        <fullName evidence="2">Uncharacterized protein</fullName>
    </submittedName>
</protein>
<feature type="compositionally biased region" description="Polar residues" evidence="1">
    <location>
        <begin position="195"/>
        <end position="210"/>
    </location>
</feature>
<feature type="region of interest" description="Disordered" evidence="1">
    <location>
        <begin position="53"/>
        <end position="137"/>
    </location>
</feature>
<accession>A0A9W8JX41</accession>
<evidence type="ECO:0000313" key="2">
    <source>
        <dbReference type="EMBL" id="KAJ3506117.1"/>
    </source>
</evidence>